<evidence type="ECO:0000256" key="3">
    <source>
        <dbReference type="SAM" id="MobiDB-lite"/>
    </source>
</evidence>
<evidence type="ECO:0000313" key="4">
    <source>
        <dbReference type="EMBL" id="WOG84673.1"/>
    </source>
</evidence>
<evidence type="ECO:0000256" key="1">
    <source>
        <dbReference type="ARBA" id="ARBA00009550"/>
    </source>
</evidence>
<evidence type="ECO:0000256" key="2">
    <source>
        <dbReference type="SAM" id="Coils"/>
    </source>
</evidence>
<dbReference type="Pfam" id="PF09728">
    <property type="entry name" value="Taxilin"/>
    <property type="match status" value="1"/>
</dbReference>
<dbReference type="Proteomes" id="UP000077755">
    <property type="component" value="Chromosome 1"/>
</dbReference>
<dbReference type="InterPro" id="IPR026183">
    <property type="entry name" value="Taxilin_fam"/>
</dbReference>
<organism evidence="4 5">
    <name type="scientific">Daucus carota subsp. sativus</name>
    <name type="common">Carrot</name>
    <dbReference type="NCBI Taxonomy" id="79200"/>
    <lineage>
        <taxon>Eukaryota</taxon>
        <taxon>Viridiplantae</taxon>
        <taxon>Streptophyta</taxon>
        <taxon>Embryophyta</taxon>
        <taxon>Tracheophyta</taxon>
        <taxon>Spermatophyta</taxon>
        <taxon>Magnoliopsida</taxon>
        <taxon>eudicotyledons</taxon>
        <taxon>Gunneridae</taxon>
        <taxon>Pentapetalae</taxon>
        <taxon>asterids</taxon>
        <taxon>campanulids</taxon>
        <taxon>Apiales</taxon>
        <taxon>Apiaceae</taxon>
        <taxon>Apioideae</taxon>
        <taxon>Scandiceae</taxon>
        <taxon>Daucinae</taxon>
        <taxon>Daucus</taxon>
        <taxon>Daucus sect. Daucus</taxon>
    </lineage>
</organism>
<proteinExistence type="inferred from homology"/>
<accession>A0AAF1AJB9</accession>
<reference evidence="4" key="2">
    <citation type="submission" date="2022-03" db="EMBL/GenBank/DDBJ databases">
        <title>Draft title - Genomic analysis of global carrot germplasm unveils the trajectory of domestication and the origin of high carotenoid orange carrot.</title>
        <authorList>
            <person name="Iorizzo M."/>
            <person name="Ellison S."/>
            <person name="Senalik D."/>
            <person name="Macko-Podgorni A."/>
            <person name="Grzebelus D."/>
            <person name="Bostan H."/>
            <person name="Rolling W."/>
            <person name="Curaba J."/>
            <person name="Simon P."/>
        </authorList>
    </citation>
    <scope>NUCLEOTIDE SEQUENCE</scope>
    <source>
        <tissue evidence="4">Leaf</tissue>
    </source>
</reference>
<keyword evidence="5" id="KW-1185">Reference proteome</keyword>
<gene>
    <name evidence="4" type="ORF">DCAR_0103857</name>
</gene>
<sequence>MLHIALNMLIIKSEPNVSDKKRSEPNISDKKEKNYSSVVVTLATRSFDTQPDQYTGSAEVKRKNPKPKRTFKSEKEFLEFTLKYQQVIAERDSAISVRDKLESLCRELQRQNKILMDECKRVSTEGQSLRLDMSTKFQDAIKVGVKFSVFITTYLCLQFLLDHMLKVKLKHLADQYALTEQQYTQKLKQKSLELQIADIKVQQHEGKLVHEQSQIKLYAEQVSELLATEKNLRLQLAADGEKFQQFQEALTKSNEVFETFKKEIKKMEKTVNEFKKENAFLKSKCDKSDVTLIELVEEREYLKKQLEKTKNQKEKLESLCRSLQAERKQTPSAENSLEPVQD</sequence>
<feature type="region of interest" description="Disordered" evidence="3">
    <location>
        <begin position="322"/>
        <end position="342"/>
    </location>
</feature>
<dbReference type="GO" id="GO:0019905">
    <property type="term" value="F:syntaxin binding"/>
    <property type="evidence" value="ECO:0007669"/>
    <property type="project" value="InterPro"/>
</dbReference>
<evidence type="ECO:0000313" key="5">
    <source>
        <dbReference type="Proteomes" id="UP000077755"/>
    </source>
</evidence>
<dbReference type="AlphaFoldDB" id="A0AAF1AJB9"/>
<evidence type="ECO:0008006" key="6">
    <source>
        <dbReference type="Google" id="ProtNLM"/>
    </source>
</evidence>
<name>A0AAF1AJB9_DAUCS</name>
<dbReference type="EMBL" id="CP093343">
    <property type="protein sequence ID" value="WOG84673.1"/>
    <property type="molecule type" value="Genomic_DNA"/>
</dbReference>
<dbReference type="PANTHER" id="PTHR16127:SF13">
    <property type="entry name" value="GH01188P"/>
    <property type="match status" value="1"/>
</dbReference>
<protein>
    <recommendedName>
        <fullName evidence="6">Alpha-taxilin</fullName>
    </recommendedName>
</protein>
<comment type="similarity">
    <text evidence="1">Belongs to the taxilin family.</text>
</comment>
<keyword evidence="2" id="KW-0175">Coiled coil</keyword>
<feature type="coiled-coil region" evidence="2">
    <location>
        <begin position="91"/>
        <end position="125"/>
    </location>
</feature>
<dbReference type="PANTHER" id="PTHR16127">
    <property type="entry name" value="TAXILIN"/>
    <property type="match status" value="1"/>
</dbReference>
<reference evidence="4" key="1">
    <citation type="journal article" date="2016" name="Nat. Genet.">
        <title>A high-quality carrot genome assembly provides new insights into carotenoid accumulation and asterid genome evolution.</title>
        <authorList>
            <person name="Iorizzo M."/>
            <person name="Ellison S."/>
            <person name="Senalik D."/>
            <person name="Zeng P."/>
            <person name="Satapoomin P."/>
            <person name="Huang J."/>
            <person name="Bowman M."/>
            <person name="Iovene M."/>
            <person name="Sanseverino W."/>
            <person name="Cavagnaro P."/>
            <person name="Yildiz M."/>
            <person name="Macko-Podgorni A."/>
            <person name="Moranska E."/>
            <person name="Grzebelus E."/>
            <person name="Grzebelus D."/>
            <person name="Ashrafi H."/>
            <person name="Zheng Z."/>
            <person name="Cheng S."/>
            <person name="Spooner D."/>
            <person name="Van Deynze A."/>
            <person name="Simon P."/>
        </authorList>
    </citation>
    <scope>NUCLEOTIDE SEQUENCE</scope>
    <source>
        <tissue evidence="4">Leaf</tissue>
    </source>
</reference>